<comment type="caution">
    <text evidence="1">The sequence shown here is derived from an EMBL/GenBank/DDBJ whole genome shotgun (WGS) entry which is preliminary data.</text>
</comment>
<evidence type="ECO:0000313" key="2">
    <source>
        <dbReference type="Proteomes" id="UP001154282"/>
    </source>
</evidence>
<accession>A0AAV0QHT9</accession>
<protein>
    <submittedName>
        <fullName evidence="1">Uncharacterized protein</fullName>
    </submittedName>
</protein>
<proteinExistence type="predicted"/>
<name>A0AAV0QHT9_9ROSI</name>
<evidence type="ECO:0000313" key="1">
    <source>
        <dbReference type="EMBL" id="CAI0544396.1"/>
    </source>
</evidence>
<keyword evidence="2" id="KW-1185">Reference proteome</keyword>
<sequence>MVVVQWFFCPSLKLPLSIHLPLCRRPKLRQNQTITLPSAAPLLRRSAALAVAAQAPLSIFPLPAHLVAFIGGTSAKTSLLVIALPEG</sequence>
<reference evidence="1" key="1">
    <citation type="submission" date="2022-08" db="EMBL/GenBank/DDBJ databases">
        <authorList>
            <person name="Gutierrez-Valencia J."/>
        </authorList>
    </citation>
    <scope>NUCLEOTIDE SEQUENCE</scope>
</reference>
<gene>
    <name evidence="1" type="ORF">LITE_LOCUS43172</name>
</gene>
<dbReference type="EMBL" id="CAMGYJ010000009">
    <property type="protein sequence ID" value="CAI0544396.1"/>
    <property type="molecule type" value="Genomic_DNA"/>
</dbReference>
<dbReference type="Proteomes" id="UP001154282">
    <property type="component" value="Unassembled WGS sequence"/>
</dbReference>
<organism evidence="1 2">
    <name type="scientific">Linum tenue</name>
    <dbReference type="NCBI Taxonomy" id="586396"/>
    <lineage>
        <taxon>Eukaryota</taxon>
        <taxon>Viridiplantae</taxon>
        <taxon>Streptophyta</taxon>
        <taxon>Embryophyta</taxon>
        <taxon>Tracheophyta</taxon>
        <taxon>Spermatophyta</taxon>
        <taxon>Magnoliopsida</taxon>
        <taxon>eudicotyledons</taxon>
        <taxon>Gunneridae</taxon>
        <taxon>Pentapetalae</taxon>
        <taxon>rosids</taxon>
        <taxon>fabids</taxon>
        <taxon>Malpighiales</taxon>
        <taxon>Linaceae</taxon>
        <taxon>Linum</taxon>
    </lineage>
</organism>
<dbReference type="AlphaFoldDB" id="A0AAV0QHT9"/>